<comment type="caution">
    <text evidence="7">The sequence shown here is derived from an EMBL/GenBank/DDBJ whole genome shotgun (WGS) entry which is preliminary data.</text>
</comment>
<proteinExistence type="inferred from homology"/>
<feature type="region of interest" description="Disordered" evidence="5">
    <location>
        <begin position="1"/>
        <end position="47"/>
    </location>
</feature>
<dbReference type="Gene3D" id="3.40.50.150">
    <property type="entry name" value="Vaccinia Virus protein VP39"/>
    <property type="match status" value="1"/>
</dbReference>
<reference evidence="7 8" key="1">
    <citation type="submission" date="2018-03" db="EMBL/GenBank/DDBJ databases">
        <title>Draft Genome Sequences of the Obligatory Marine Myxobacteria Enhygromyxa salina SWB007.</title>
        <authorList>
            <person name="Poehlein A."/>
            <person name="Moghaddam J.A."/>
            <person name="Harms H."/>
            <person name="Alanjari M."/>
            <person name="Koenig G.M."/>
            <person name="Daniel R."/>
            <person name="Schaeberle T.F."/>
        </authorList>
    </citation>
    <scope>NUCLEOTIDE SEQUENCE [LARGE SCALE GENOMIC DNA]</scope>
    <source>
        <strain evidence="7 8">SWB007</strain>
    </source>
</reference>
<dbReference type="PRINTS" id="PR00508">
    <property type="entry name" value="S21N4MTFRASE"/>
</dbReference>
<feature type="domain" description="DNA methylase N-4/N-6" evidence="6">
    <location>
        <begin position="75"/>
        <end position="290"/>
    </location>
</feature>
<protein>
    <recommendedName>
        <fullName evidence="4">Methyltransferase</fullName>
        <ecNumber evidence="4">2.1.1.-</ecNumber>
    </recommendedName>
</protein>
<evidence type="ECO:0000256" key="4">
    <source>
        <dbReference type="RuleBase" id="RU362026"/>
    </source>
</evidence>
<dbReference type="EMBL" id="PVNL01000138">
    <property type="protein sequence ID" value="PRP95084.1"/>
    <property type="molecule type" value="Genomic_DNA"/>
</dbReference>
<evidence type="ECO:0000256" key="2">
    <source>
        <dbReference type="ARBA" id="ARBA00022603"/>
    </source>
</evidence>
<evidence type="ECO:0000256" key="5">
    <source>
        <dbReference type="SAM" id="MobiDB-lite"/>
    </source>
</evidence>
<name>A0A2S9XQE4_9BACT</name>
<gene>
    <name evidence="7" type="primary">dpnA</name>
    <name evidence="7" type="ORF">ENSA7_73980</name>
</gene>
<dbReference type="GO" id="GO:0032259">
    <property type="term" value="P:methylation"/>
    <property type="evidence" value="ECO:0007669"/>
    <property type="project" value="UniProtKB-KW"/>
</dbReference>
<dbReference type="GO" id="GO:0003677">
    <property type="term" value="F:DNA binding"/>
    <property type="evidence" value="ECO:0007669"/>
    <property type="project" value="InterPro"/>
</dbReference>
<evidence type="ECO:0000256" key="3">
    <source>
        <dbReference type="ARBA" id="ARBA00022679"/>
    </source>
</evidence>
<dbReference type="AlphaFoldDB" id="A0A2S9XQE4"/>
<sequence>MAEVKSSTKRKKTTAAKRASLPASRPARVQAAEPPSPAAAPPVHGSEWWRSPDGRARLLQGDSLELLAQLPEQSVDVIFADPPYFLSNGGSTCQAGKRVSVNKGRWDASMGAQDNHGFNRSWLEACQRLLTKDGTIWVSGTSHVIYSVGFALQELGFKLLNDVVWEKPNPPPNLSCRYFTHSTELVLWAARGPKSKHHYNYAEMKSRNGDKQMKNVWRFSAPGKSEKSHGRHPTQKPLTLLDRVLVASCPPSGRVLDPFNGSGTTGVAAARLGLSYTGIERETEYLELTKARLIDEVPEWQARPPIAAVG</sequence>
<dbReference type="InterPro" id="IPR029063">
    <property type="entry name" value="SAM-dependent_MTases_sf"/>
</dbReference>
<evidence type="ECO:0000313" key="7">
    <source>
        <dbReference type="EMBL" id="PRP95084.1"/>
    </source>
</evidence>
<accession>A0A2S9XQE4</accession>
<organism evidence="7 8">
    <name type="scientific">Enhygromyxa salina</name>
    <dbReference type="NCBI Taxonomy" id="215803"/>
    <lineage>
        <taxon>Bacteria</taxon>
        <taxon>Pseudomonadati</taxon>
        <taxon>Myxococcota</taxon>
        <taxon>Polyangia</taxon>
        <taxon>Nannocystales</taxon>
        <taxon>Nannocystaceae</taxon>
        <taxon>Enhygromyxa</taxon>
    </lineage>
</organism>
<dbReference type="REBASE" id="262852">
    <property type="entry name" value="M.EsaB007ORF73980P"/>
</dbReference>
<dbReference type="Pfam" id="PF01555">
    <property type="entry name" value="N6_N4_Mtase"/>
    <property type="match status" value="1"/>
</dbReference>
<dbReference type="GO" id="GO:0008170">
    <property type="term" value="F:N-methyltransferase activity"/>
    <property type="evidence" value="ECO:0007669"/>
    <property type="project" value="InterPro"/>
</dbReference>
<dbReference type="InterPro" id="IPR002941">
    <property type="entry name" value="DNA_methylase_N4/N6"/>
</dbReference>
<keyword evidence="3 7" id="KW-0808">Transferase</keyword>
<evidence type="ECO:0000259" key="6">
    <source>
        <dbReference type="Pfam" id="PF01555"/>
    </source>
</evidence>
<dbReference type="SUPFAM" id="SSF53335">
    <property type="entry name" value="S-adenosyl-L-methionine-dependent methyltransferases"/>
    <property type="match status" value="1"/>
</dbReference>
<dbReference type="EC" id="2.1.1.-" evidence="4"/>
<keyword evidence="2 7" id="KW-0489">Methyltransferase</keyword>
<dbReference type="Proteomes" id="UP000238823">
    <property type="component" value="Unassembled WGS sequence"/>
</dbReference>
<evidence type="ECO:0000256" key="1">
    <source>
        <dbReference type="ARBA" id="ARBA00006594"/>
    </source>
</evidence>
<dbReference type="InterPro" id="IPR002052">
    <property type="entry name" value="DNA_methylase_N6_adenine_CS"/>
</dbReference>
<evidence type="ECO:0000313" key="8">
    <source>
        <dbReference type="Proteomes" id="UP000238823"/>
    </source>
</evidence>
<dbReference type="PROSITE" id="PS00092">
    <property type="entry name" value="N6_MTASE"/>
    <property type="match status" value="1"/>
</dbReference>
<comment type="similarity">
    <text evidence="1 4">Belongs to the N(4)/N(6)-methyltransferase family.</text>
</comment>
<dbReference type="InterPro" id="IPR001091">
    <property type="entry name" value="RM_Methyltransferase"/>
</dbReference>